<accession>A0A9D4Z8I1</accession>
<comment type="caution">
    <text evidence="2">The sequence shown here is derived from an EMBL/GenBank/DDBJ whole genome shotgun (WGS) entry which is preliminary data.</text>
</comment>
<sequence length="133" mass="14839">MAIKEIVINLNEGAGQTKTLGFVMGREGATGREIREGIDSSGLASNDYRFMGGSRMLPISEKQEEIWKVTNDGVTIEYKIGDASPAKRPRVDSSGASNEVDGDPQRVRQQQVRHLPLVPHSMLLWKREKEKFI</sequence>
<feature type="region of interest" description="Disordered" evidence="1">
    <location>
        <begin position="81"/>
        <end position="111"/>
    </location>
</feature>
<protein>
    <submittedName>
        <fullName evidence="2">Uncharacterized protein</fullName>
    </submittedName>
</protein>
<gene>
    <name evidence="2" type="ORF">GOP47_0019475</name>
</gene>
<name>A0A9D4Z8I1_ADICA</name>
<dbReference type="Proteomes" id="UP000886520">
    <property type="component" value="Chromosome 19"/>
</dbReference>
<dbReference type="OrthoDB" id="2005644at2759"/>
<proteinExistence type="predicted"/>
<dbReference type="AlphaFoldDB" id="A0A9D4Z8I1"/>
<organism evidence="2 3">
    <name type="scientific">Adiantum capillus-veneris</name>
    <name type="common">Maidenhair fern</name>
    <dbReference type="NCBI Taxonomy" id="13818"/>
    <lineage>
        <taxon>Eukaryota</taxon>
        <taxon>Viridiplantae</taxon>
        <taxon>Streptophyta</taxon>
        <taxon>Embryophyta</taxon>
        <taxon>Tracheophyta</taxon>
        <taxon>Polypodiopsida</taxon>
        <taxon>Polypodiidae</taxon>
        <taxon>Polypodiales</taxon>
        <taxon>Pteridineae</taxon>
        <taxon>Pteridaceae</taxon>
        <taxon>Vittarioideae</taxon>
        <taxon>Adiantum</taxon>
    </lineage>
</organism>
<dbReference type="EMBL" id="JABFUD020000019">
    <property type="protein sequence ID" value="KAI5064780.1"/>
    <property type="molecule type" value="Genomic_DNA"/>
</dbReference>
<reference evidence="2" key="1">
    <citation type="submission" date="2021-01" db="EMBL/GenBank/DDBJ databases">
        <title>Adiantum capillus-veneris genome.</title>
        <authorList>
            <person name="Fang Y."/>
            <person name="Liao Q."/>
        </authorList>
    </citation>
    <scope>NUCLEOTIDE SEQUENCE</scope>
    <source>
        <strain evidence="2">H3</strain>
        <tissue evidence="2">Leaf</tissue>
    </source>
</reference>
<evidence type="ECO:0000256" key="1">
    <source>
        <dbReference type="SAM" id="MobiDB-lite"/>
    </source>
</evidence>
<evidence type="ECO:0000313" key="2">
    <source>
        <dbReference type="EMBL" id="KAI5064780.1"/>
    </source>
</evidence>
<evidence type="ECO:0000313" key="3">
    <source>
        <dbReference type="Proteomes" id="UP000886520"/>
    </source>
</evidence>
<keyword evidence="3" id="KW-1185">Reference proteome</keyword>